<dbReference type="EMBL" id="KQ947415">
    <property type="protein sequence ID" value="KUJ16710.1"/>
    <property type="molecule type" value="Genomic_DNA"/>
</dbReference>
<proteinExistence type="predicted"/>
<protein>
    <submittedName>
        <fullName evidence="1">Uncharacterized protein</fullName>
    </submittedName>
</protein>
<dbReference type="AlphaFoldDB" id="A0A194X967"/>
<dbReference type="RefSeq" id="XP_018071065.1">
    <property type="nucleotide sequence ID" value="XM_018219837.1"/>
</dbReference>
<dbReference type="Proteomes" id="UP000070700">
    <property type="component" value="Unassembled WGS sequence"/>
</dbReference>
<dbReference type="InParanoid" id="A0A194X967"/>
<evidence type="ECO:0000313" key="2">
    <source>
        <dbReference type="Proteomes" id="UP000070700"/>
    </source>
</evidence>
<dbReference type="GeneID" id="28829563"/>
<keyword evidence="2" id="KW-1185">Reference proteome</keyword>
<dbReference type="OrthoDB" id="5235440at2759"/>
<accession>A0A194X967</accession>
<organism evidence="1 2">
    <name type="scientific">Mollisia scopiformis</name>
    <name type="common">Conifer needle endophyte fungus</name>
    <name type="synonym">Phialocephala scopiformis</name>
    <dbReference type="NCBI Taxonomy" id="149040"/>
    <lineage>
        <taxon>Eukaryota</taxon>
        <taxon>Fungi</taxon>
        <taxon>Dikarya</taxon>
        <taxon>Ascomycota</taxon>
        <taxon>Pezizomycotina</taxon>
        <taxon>Leotiomycetes</taxon>
        <taxon>Helotiales</taxon>
        <taxon>Mollisiaceae</taxon>
        <taxon>Mollisia</taxon>
    </lineage>
</organism>
<name>A0A194X967_MOLSC</name>
<sequence length="109" mass="12247">MGTIDVIRVPLEVGVRFVAKLLLREEAAFPQSVLGEPPICEESTHPFVKCEEEAVAWGEKRLALAQKHGKISPSSTVAEVKEVVLIRKQLAENLEYYDDPPSFKMGRWI</sequence>
<evidence type="ECO:0000313" key="1">
    <source>
        <dbReference type="EMBL" id="KUJ16710.1"/>
    </source>
</evidence>
<gene>
    <name evidence="1" type="ORF">LY89DRAFT_733717</name>
</gene>
<reference evidence="1 2" key="1">
    <citation type="submission" date="2015-10" db="EMBL/GenBank/DDBJ databases">
        <title>Full genome of DAOMC 229536 Phialocephala scopiformis, a fungal endophyte of spruce producing the potent anti-insectan compound rugulosin.</title>
        <authorList>
            <consortium name="DOE Joint Genome Institute"/>
            <person name="Walker A.K."/>
            <person name="Frasz S.L."/>
            <person name="Seifert K.A."/>
            <person name="Miller J.D."/>
            <person name="Mondo S.J."/>
            <person name="Labutti K."/>
            <person name="Lipzen A."/>
            <person name="Dockter R."/>
            <person name="Kennedy M."/>
            <person name="Grigoriev I.V."/>
            <person name="Spatafora J.W."/>
        </authorList>
    </citation>
    <scope>NUCLEOTIDE SEQUENCE [LARGE SCALE GENOMIC DNA]</scope>
    <source>
        <strain evidence="1 2">CBS 120377</strain>
    </source>
</reference>
<dbReference type="KEGG" id="psco:LY89DRAFT_733717"/>